<keyword evidence="14" id="KW-1185">Reference proteome</keyword>
<dbReference type="EC" id="2.4.1.-" evidence="11"/>
<feature type="domain" description="Fucosyltransferase C-terminal" evidence="12">
    <location>
        <begin position="106"/>
        <end position="294"/>
    </location>
</feature>
<comment type="pathway">
    <text evidence="1">Protein modification; protein glycosylation.</text>
</comment>
<dbReference type="InterPro" id="IPR038577">
    <property type="entry name" value="GT10-like_C_sf"/>
</dbReference>
<dbReference type="PANTHER" id="PTHR11929:SF198">
    <property type="entry name" value="ALPHA-(1,3)-FUCOSYLTRANSFERASE 11"/>
    <property type="match status" value="1"/>
</dbReference>
<proteinExistence type="inferred from homology"/>
<keyword evidence="8" id="KW-0472">Membrane</keyword>
<evidence type="ECO:0000313" key="13">
    <source>
        <dbReference type="EMBL" id="KAK7113130.1"/>
    </source>
</evidence>
<sequence length="379" mass="44164">MSPRIMNDERTRGILFYGTDLDPLDLPLPRLKHHEWALIHEESPLNNYVLAHDAVMRLFNHTSTFRRESHYPLSTQAIEEEDYLIRRQPVSIAKKNEARKSGGLASVVYVQSHCDVPSDRDTYVEELMKYIDIDSFGTCLHNKDLPEHLHEPAENFLHEDFLEILSNYKFNLAFENAYCNDYMTEKIMRPLHVGVVPVYKGSPVVQDWMPNNHSVILVDNFGSPKELADYIKYLDENDTEYETFLEFKKKGIENKFLFDHLHNREWSEGTKDYFRGFECYLCKQLNDRVEAEKAHEQDPSLPLLPPQMANNSHLGCPVPERMDIGSGISKTWPSIDWTALYWSGVDSARAVQRMMEAGESDSQKFTKYRKEEINRHLKG</sequence>
<evidence type="ECO:0000256" key="1">
    <source>
        <dbReference type="ARBA" id="ARBA00004922"/>
    </source>
</evidence>
<dbReference type="SUPFAM" id="SSF53756">
    <property type="entry name" value="UDP-Glycosyltransferase/glycogen phosphorylase"/>
    <property type="match status" value="1"/>
</dbReference>
<comment type="caution">
    <text evidence="13">The sequence shown here is derived from an EMBL/GenBank/DDBJ whole genome shotgun (WGS) entry which is preliminary data.</text>
</comment>
<accession>A0AAN9BXK7</accession>
<protein>
    <recommendedName>
        <fullName evidence="11">Fucosyltransferase</fullName>
        <ecNumber evidence="11">2.4.1.-</ecNumber>
    </recommendedName>
</protein>
<evidence type="ECO:0000256" key="10">
    <source>
        <dbReference type="ARBA" id="ARBA00060399"/>
    </source>
</evidence>
<evidence type="ECO:0000256" key="7">
    <source>
        <dbReference type="ARBA" id="ARBA00022989"/>
    </source>
</evidence>
<keyword evidence="4 11" id="KW-0808">Transferase</keyword>
<dbReference type="GO" id="GO:0046920">
    <property type="term" value="F:alpha-(1-&gt;3)-fucosyltransferase activity"/>
    <property type="evidence" value="ECO:0007669"/>
    <property type="project" value="TreeGrafter"/>
</dbReference>
<keyword evidence="3 11" id="KW-0328">Glycosyltransferase</keyword>
<comment type="similarity">
    <text evidence="2 11">Belongs to the glycosyltransferase 10 family.</text>
</comment>
<dbReference type="AlphaFoldDB" id="A0AAN9BXK7"/>
<evidence type="ECO:0000256" key="4">
    <source>
        <dbReference type="ARBA" id="ARBA00022679"/>
    </source>
</evidence>
<dbReference type="InterPro" id="IPR001503">
    <property type="entry name" value="Glyco_trans_10"/>
</dbReference>
<evidence type="ECO:0000256" key="3">
    <source>
        <dbReference type="ARBA" id="ARBA00022676"/>
    </source>
</evidence>
<gene>
    <name evidence="13" type="ORF">V1264_012476</name>
</gene>
<evidence type="ECO:0000256" key="6">
    <source>
        <dbReference type="ARBA" id="ARBA00022968"/>
    </source>
</evidence>
<keyword evidence="6" id="KW-0735">Signal-anchor</keyword>
<comment type="subcellular location">
    <subcellularLocation>
        <location evidence="10">Endomembrane system</location>
        <topology evidence="10">Single-pass type II membrane protein</topology>
    </subcellularLocation>
    <subcellularLocation>
        <location evidence="11">Golgi apparatus</location>
        <location evidence="11">Golgi stack membrane</location>
        <topology evidence="11">Single-pass type II membrane protein</topology>
    </subcellularLocation>
</comment>
<evidence type="ECO:0000256" key="11">
    <source>
        <dbReference type="RuleBase" id="RU003832"/>
    </source>
</evidence>
<evidence type="ECO:0000256" key="9">
    <source>
        <dbReference type="ARBA" id="ARBA00023180"/>
    </source>
</evidence>
<dbReference type="Pfam" id="PF00852">
    <property type="entry name" value="Glyco_transf_10"/>
    <property type="match status" value="1"/>
</dbReference>
<evidence type="ECO:0000313" key="14">
    <source>
        <dbReference type="Proteomes" id="UP001374579"/>
    </source>
</evidence>
<dbReference type="PANTHER" id="PTHR11929">
    <property type="entry name" value="ALPHA- 1,3 -FUCOSYLTRANSFERASE"/>
    <property type="match status" value="1"/>
</dbReference>
<dbReference type="EMBL" id="JBAMIC010000002">
    <property type="protein sequence ID" value="KAK7113130.1"/>
    <property type="molecule type" value="Genomic_DNA"/>
</dbReference>
<keyword evidence="7" id="KW-1133">Transmembrane helix</keyword>
<dbReference type="Gene3D" id="3.40.50.11660">
    <property type="entry name" value="Glycosyl transferase family 10, C-terminal domain"/>
    <property type="match status" value="1"/>
</dbReference>
<dbReference type="Proteomes" id="UP001374579">
    <property type="component" value="Unassembled WGS sequence"/>
</dbReference>
<keyword evidence="11" id="KW-0333">Golgi apparatus</keyword>
<name>A0AAN9BXK7_9CAEN</name>
<keyword evidence="9" id="KW-0325">Glycoprotein</keyword>
<organism evidence="13 14">
    <name type="scientific">Littorina saxatilis</name>
    <dbReference type="NCBI Taxonomy" id="31220"/>
    <lineage>
        <taxon>Eukaryota</taxon>
        <taxon>Metazoa</taxon>
        <taxon>Spiralia</taxon>
        <taxon>Lophotrochozoa</taxon>
        <taxon>Mollusca</taxon>
        <taxon>Gastropoda</taxon>
        <taxon>Caenogastropoda</taxon>
        <taxon>Littorinimorpha</taxon>
        <taxon>Littorinoidea</taxon>
        <taxon>Littorinidae</taxon>
        <taxon>Littorina</taxon>
    </lineage>
</organism>
<dbReference type="FunFam" id="3.40.50.11660:FF:000002">
    <property type="entry name" value="Alpha-(1,3)-fucosyltransferase"/>
    <property type="match status" value="1"/>
</dbReference>
<evidence type="ECO:0000256" key="8">
    <source>
        <dbReference type="ARBA" id="ARBA00023136"/>
    </source>
</evidence>
<reference evidence="13 14" key="1">
    <citation type="submission" date="2024-02" db="EMBL/GenBank/DDBJ databases">
        <title>Chromosome-scale genome assembly of the rough periwinkle Littorina saxatilis.</title>
        <authorList>
            <person name="De Jode A."/>
            <person name="Faria R."/>
            <person name="Formenti G."/>
            <person name="Sims Y."/>
            <person name="Smith T.P."/>
            <person name="Tracey A."/>
            <person name="Wood J.M.D."/>
            <person name="Zagrodzka Z.B."/>
            <person name="Johannesson K."/>
            <person name="Butlin R.K."/>
            <person name="Leder E.H."/>
        </authorList>
    </citation>
    <scope>NUCLEOTIDE SEQUENCE [LARGE SCALE GENOMIC DNA]</scope>
    <source>
        <strain evidence="13">Snail1</strain>
        <tissue evidence="13">Muscle</tissue>
    </source>
</reference>
<evidence type="ECO:0000259" key="12">
    <source>
        <dbReference type="Pfam" id="PF00852"/>
    </source>
</evidence>
<dbReference type="InterPro" id="IPR055270">
    <property type="entry name" value="Glyco_tran_10_C"/>
</dbReference>
<evidence type="ECO:0000256" key="5">
    <source>
        <dbReference type="ARBA" id="ARBA00022692"/>
    </source>
</evidence>
<dbReference type="GO" id="GO:0032580">
    <property type="term" value="C:Golgi cisterna membrane"/>
    <property type="evidence" value="ECO:0007669"/>
    <property type="project" value="UniProtKB-SubCell"/>
</dbReference>
<keyword evidence="5 11" id="KW-0812">Transmembrane</keyword>
<evidence type="ECO:0000256" key="2">
    <source>
        <dbReference type="ARBA" id="ARBA00008919"/>
    </source>
</evidence>